<accession>A0A0F9CKU7</accession>
<evidence type="ECO:0008006" key="2">
    <source>
        <dbReference type="Google" id="ProtNLM"/>
    </source>
</evidence>
<sequence length="171" mass="19452">LLSRLGTTNHGEFVLPPVSIEGLTLEDTEGNPWQFSEQKMKWRLLIAGGSECIEQCREMIYLTRQVHISLGRYSRRFERLYIVLDDKLSEETAGYLKLNHPFLHTYQGSSQELGALLQSTNIPFTLSSGGETGTMRAYLVDQQGLVMMSYTLENKGADMIEDIEHLMKYSP</sequence>
<gene>
    <name evidence="1" type="ORF">LCGC14_2597260</name>
</gene>
<proteinExistence type="predicted"/>
<name>A0A0F9CKU7_9ZZZZ</name>
<dbReference type="InterPro" id="IPR036249">
    <property type="entry name" value="Thioredoxin-like_sf"/>
</dbReference>
<organism evidence="1">
    <name type="scientific">marine sediment metagenome</name>
    <dbReference type="NCBI Taxonomy" id="412755"/>
    <lineage>
        <taxon>unclassified sequences</taxon>
        <taxon>metagenomes</taxon>
        <taxon>ecological metagenomes</taxon>
    </lineage>
</organism>
<reference evidence="1" key="1">
    <citation type="journal article" date="2015" name="Nature">
        <title>Complex archaea that bridge the gap between prokaryotes and eukaryotes.</title>
        <authorList>
            <person name="Spang A."/>
            <person name="Saw J.H."/>
            <person name="Jorgensen S.L."/>
            <person name="Zaremba-Niedzwiedzka K."/>
            <person name="Martijn J."/>
            <person name="Lind A.E."/>
            <person name="van Eijk R."/>
            <person name="Schleper C."/>
            <person name="Guy L."/>
            <person name="Ettema T.J."/>
        </authorList>
    </citation>
    <scope>NUCLEOTIDE SEQUENCE</scope>
</reference>
<comment type="caution">
    <text evidence="1">The sequence shown here is derived from an EMBL/GenBank/DDBJ whole genome shotgun (WGS) entry which is preliminary data.</text>
</comment>
<dbReference type="EMBL" id="LAZR01043759">
    <property type="protein sequence ID" value="KKL06316.1"/>
    <property type="molecule type" value="Genomic_DNA"/>
</dbReference>
<dbReference type="SUPFAM" id="SSF52833">
    <property type="entry name" value="Thioredoxin-like"/>
    <property type="match status" value="1"/>
</dbReference>
<dbReference type="Gene3D" id="3.40.30.10">
    <property type="entry name" value="Glutaredoxin"/>
    <property type="match status" value="1"/>
</dbReference>
<dbReference type="AlphaFoldDB" id="A0A0F9CKU7"/>
<feature type="non-terminal residue" evidence="1">
    <location>
        <position position="1"/>
    </location>
</feature>
<protein>
    <recommendedName>
        <fullName evidence="2">Alkyl hydroperoxide reductase subunit C/ Thiol specific antioxidant domain-containing protein</fullName>
    </recommendedName>
</protein>
<evidence type="ECO:0000313" key="1">
    <source>
        <dbReference type="EMBL" id="KKL06316.1"/>
    </source>
</evidence>